<dbReference type="InterPro" id="IPR003265">
    <property type="entry name" value="HhH-GPD_domain"/>
</dbReference>
<keyword evidence="5" id="KW-0234">DNA repair</keyword>
<comment type="similarity">
    <text evidence="2">Belongs to the alkylbase DNA glycosidase AlkA family.</text>
</comment>
<dbReference type="InterPro" id="IPR051912">
    <property type="entry name" value="Alkylbase_DNA_Glycosylase/TA"/>
</dbReference>
<comment type="catalytic activity">
    <reaction evidence="1">
        <text>Hydrolysis of alkylated DNA, releasing 3-methyladenine, 3-methylguanine, 7-methylguanine and 7-methyladenine.</text>
        <dbReference type="EC" id="3.2.2.21"/>
    </reaction>
</comment>
<dbReference type="KEGG" id="rcf:Poly24_28810"/>
<gene>
    <name evidence="7" type="primary">alkA</name>
    <name evidence="7" type="ORF">Poly24_28810</name>
</gene>
<dbReference type="SUPFAM" id="SSF48150">
    <property type="entry name" value="DNA-glycosylase"/>
    <property type="match status" value="1"/>
</dbReference>
<protein>
    <recommendedName>
        <fullName evidence="3">DNA-3-methyladenine glycosylase II</fullName>
        <ecNumber evidence="3">3.2.2.21</ecNumber>
    </recommendedName>
</protein>
<dbReference type="Gene3D" id="1.10.1670.40">
    <property type="match status" value="1"/>
</dbReference>
<dbReference type="GO" id="GO:0043916">
    <property type="term" value="F:DNA-7-methylguanine glycosylase activity"/>
    <property type="evidence" value="ECO:0007669"/>
    <property type="project" value="TreeGrafter"/>
</dbReference>
<dbReference type="Pfam" id="PF00730">
    <property type="entry name" value="HhH-GPD"/>
    <property type="match status" value="1"/>
</dbReference>
<dbReference type="RefSeq" id="WP_145096188.1">
    <property type="nucleotide sequence ID" value="NZ_CP036348.1"/>
</dbReference>
<keyword evidence="7" id="KW-0378">Hydrolase</keyword>
<dbReference type="FunFam" id="1.10.340.30:FF:000004">
    <property type="entry name" value="DNA-3-methyladenine glycosylase II"/>
    <property type="match status" value="1"/>
</dbReference>
<proteinExistence type="inferred from homology"/>
<evidence type="ECO:0000256" key="2">
    <source>
        <dbReference type="ARBA" id="ARBA00010817"/>
    </source>
</evidence>
<dbReference type="Gene3D" id="1.10.340.30">
    <property type="entry name" value="Hypothetical protein, domain 2"/>
    <property type="match status" value="1"/>
</dbReference>
<dbReference type="PANTHER" id="PTHR43003">
    <property type="entry name" value="DNA-3-METHYLADENINE GLYCOSYLASE"/>
    <property type="match status" value="1"/>
</dbReference>
<organism evidence="7 8">
    <name type="scientific">Rosistilla carotiformis</name>
    <dbReference type="NCBI Taxonomy" id="2528017"/>
    <lineage>
        <taxon>Bacteria</taxon>
        <taxon>Pseudomonadati</taxon>
        <taxon>Planctomycetota</taxon>
        <taxon>Planctomycetia</taxon>
        <taxon>Pirellulales</taxon>
        <taxon>Pirellulaceae</taxon>
        <taxon>Rosistilla</taxon>
    </lineage>
</organism>
<dbReference type="Proteomes" id="UP000315082">
    <property type="component" value="Chromosome"/>
</dbReference>
<dbReference type="OrthoDB" id="9785929at2"/>
<dbReference type="EMBL" id="CP036348">
    <property type="protein sequence ID" value="QDV69166.1"/>
    <property type="molecule type" value="Genomic_DNA"/>
</dbReference>
<dbReference type="CDD" id="cd00056">
    <property type="entry name" value="ENDO3c"/>
    <property type="match status" value="1"/>
</dbReference>
<evidence type="ECO:0000313" key="7">
    <source>
        <dbReference type="EMBL" id="QDV69166.1"/>
    </source>
</evidence>
<dbReference type="GO" id="GO:0008725">
    <property type="term" value="F:DNA-3-methyladenine glycosylase activity"/>
    <property type="evidence" value="ECO:0007669"/>
    <property type="project" value="TreeGrafter"/>
</dbReference>
<accession>A0A518JUJ8</accession>
<reference evidence="7 8" key="1">
    <citation type="submission" date="2019-02" db="EMBL/GenBank/DDBJ databases">
        <title>Deep-cultivation of Planctomycetes and their phenomic and genomic characterization uncovers novel biology.</title>
        <authorList>
            <person name="Wiegand S."/>
            <person name="Jogler M."/>
            <person name="Boedeker C."/>
            <person name="Pinto D."/>
            <person name="Vollmers J."/>
            <person name="Rivas-Marin E."/>
            <person name="Kohn T."/>
            <person name="Peeters S.H."/>
            <person name="Heuer A."/>
            <person name="Rast P."/>
            <person name="Oberbeckmann S."/>
            <person name="Bunk B."/>
            <person name="Jeske O."/>
            <person name="Meyerdierks A."/>
            <person name="Storesund J.E."/>
            <person name="Kallscheuer N."/>
            <person name="Luecker S."/>
            <person name="Lage O.M."/>
            <person name="Pohl T."/>
            <person name="Merkel B.J."/>
            <person name="Hornburger P."/>
            <person name="Mueller R.-W."/>
            <person name="Bruemmer F."/>
            <person name="Labrenz M."/>
            <person name="Spormann A.M."/>
            <person name="Op den Camp H."/>
            <person name="Overmann J."/>
            <person name="Amann R."/>
            <person name="Jetten M.S.M."/>
            <person name="Mascher T."/>
            <person name="Medema M.H."/>
            <person name="Devos D.P."/>
            <person name="Kaster A.-K."/>
            <person name="Ovreas L."/>
            <person name="Rohde M."/>
            <person name="Galperin M.Y."/>
            <person name="Jogler C."/>
        </authorList>
    </citation>
    <scope>NUCLEOTIDE SEQUENCE [LARGE SCALE GENOMIC DNA]</scope>
    <source>
        <strain evidence="7 8">Poly24</strain>
    </source>
</reference>
<dbReference type="GO" id="GO:0006285">
    <property type="term" value="P:base-excision repair, AP site formation"/>
    <property type="evidence" value="ECO:0007669"/>
    <property type="project" value="TreeGrafter"/>
</dbReference>
<dbReference type="GO" id="GO:0032993">
    <property type="term" value="C:protein-DNA complex"/>
    <property type="evidence" value="ECO:0007669"/>
    <property type="project" value="TreeGrafter"/>
</dbReference>
<dbReference type="GO" id="GO:0032131">
    <property type="term" value="F:alkylated DNA binding"/>
    <property type="evidence" value="ECO:0007669"/>
    <property type="project" value="TreeGrafter"/>
</dbReference>
<dbReference type="SMART" id="SM00478">
    <property type="entry name" value="ENDO3c"/>
    <property type="match status" value="1"/>
</dbReference>
<evidence type="ECO:0000256" key="1">
    <source>
        <dbReference type="ARBA" id="ARBA00000086"/>
    </source>
</evidence>
<feature type="domain" description="HhH-GPD" evidence="6">
    <location>
        <begin position="48"/>
        <end position="202"/>
    </location>
</feature>
<evidence type="ECO:0000259" key="6">
    <source>
        <dbReference type="SMART" id="SM00478"/>
    </source>
</evidence>
<dbReference type="GO" id="GO:0006307">
    <property type="term" value="P:DNA alkylation repair"/>
    <property type="evidence" value="ECO:0007669"/>
    <property type="project" value="TreeGrafter"/>
</dbReference>
<dbReference type="EC" id="3.2.2.21" evidence="3"/>
<keyword evidence="7" id="KW-0326">Glycosidase</keyword>
<evidence type="ECO:0000313" key="8">
    <source>
        <dbReference type="Proteomes" id="UP000315082"/>
    </source>
</evidence>
<evidence type="ECO:0000256" key="3">
    <source>
        <dbReference type="ARBA" id="ARBA00012000"/>
    </source>
</evidence>
<dbReference type="GO" id="GO:0005737">
    <property type="term" value="C:cytoplasm"/>
    <property type="evidence" value="ECO:0007669"/>
    <property type="project" value="TreeGrafter"/>
</dbReference>
<evidence type="ECO:0000256" key="4">
    <source>
        <dbReference type="ARBA" id="ARBA00022763"/>
    </source>
</evidence>
<dbReference type="AlphaFoldDB" id="A0A518JUJ8"/>
<dbReference type="PANTHER" id="PTHR43003:SF5">
    <property type="entry name" value="DNA-3-METHYLADENINE GLYCOSYLASE"/>
    <property type="match status" value="1"/>
</dbReference>
<keyword evidence="8" id="KW-1185">Reference proteome</keyword>
<dbReference type="InterPro" id="IPR011257">
    <property type="entry name" value="DNA_glycosylase"/>
</dbReference>
<name>A0A518JUJ8_9BACT</name>
<keyword evidence="4" id="KW-0227">DNA damage</keyword>
<sequence>MSRTAKIQAAIEHLRAADPVMNGIIDDVGAFAMRLEKDRYTMLVRSIISQQISTGAARSIRMRLVELAGPDGITPTNLSRLSVDDLRTAGISMQKARYLLDLTGKVMAEELQLKSIGRYSDAEVIERLTIVKGIGKWTAQMFLIFSLGRLDVYPHDDLGVRTAIQRRYALETLPAPKTGHEIAALWRPYASVASWYCWQSLEHDKRAAANGKR</sequence>
<evidence type="ECO:0000256" key="5">
    <source>
        <dbReference type="ARBA" id="ARBA00023204"/>
    </source>
</evidence>